<dbReference type="InterPro" id="IPR007837">
    <property type="entry name" value="DinB"/>
</dbReference>
<gene>
    <name evidence="4" type="ordered locus">Dfer_2288</name>
</gene>
<dbReference type="PANTHER" id="PTHR37302:SF3">
    <property type="entry name" value="DAMAGE-INDUCIBLE PROTEIN DINB"/>
    <property type="match status" value="1"/>
</dbReference>
<reference evidence="4 5" key="1">
    <citation type="journal article" date="2009" name="Stand. Genomic Sci.">
        <title>Complete genome sequence of Dyadobacter fermentans type strain (NS114).</title>
        <authorList>
            <person name="Lang E."/>
            <person name="Lapidus A."/>
            <person name="Chertkov O."/>
            <person name="Brettin T."/>
            <person name="Detter J.C."/>
            <person name="Han C."/>
            <person name="Copeland A."/>
            <person name="Glavina Del Rio T."/>
            <person name="Nolan M."/>
            <person name="Chen F."/>
            <person name="Lucas S."/>
            <person name="Tice H."/>
            <person name="Cheng J.F."/>
            <person name="Land M."/>
            <person name="Hauser L."/>
            <person name="Chang Y.J."/>
            <person name="Jeffries C.D."/>
            <person name="Kopitz M."/>
            <person name="Bruce D."/>
            <person name="Goodwin L."/>
            <person name="Pitluck S."/>
            <person name="Ovchinnikova G."/>
            <person name="Pati A."/>
            <person name="Ivanova N."/>
            <person name="Mavrommatis K."/>
            <person name="Chen A."/>
            <person name="Palaniappan K."/>
            <person name="Chain P."/>
            <person name="Bristow J."/>
            <person name="Eisen J.A."/>
            <person name="Markowitz V."/>
            <person name="Hugenholtz P."/>
            <person name="Goker M."/>
            <person name="Rohde M."/>
            <person name="Kyrpides N.C."/>
            <person name="Klenk H.P."/>
        </authorList>
    </citation>
    <scope>NUCLEOTIDE SEQUENCE [LARGE SCALE GENOMIC DNA]</scope>
    <source>
        <strain evidence="5">ATCC 700827 / DSM 18053 / CIP 107007 / KCTC 52180 / NS114</strain>
    </source>
</reference>
<dbReference type="GO" id="GO:0046872">
    <property type="term" value="F:metal ion binding"/>
    <property type="evidence" value="ECO:0007669"/>
    <property type="project" value="UniProtKB-KW"/>
</dbReference>
<name>C6VZN1_DYAFD</name>
<dbReference type="RefSeq" id="WP_015811761.1">
    <property type="nucleotide sequence ID" value="NC_013037.1"/>
</dbReference>
<dbReference type="PANTHER" id="PTHR37302">
    <property type="entry name" value="SLR1116 PROTEIN"/>
    <property type="match status" value="1"/>
</dbReference>
<feature type="binding site" evidence="3">
    <location>
        <position position="51"/>
    </location>
    <ligand>
        <name>a divalent metal cation</name>
        <dbReference type="ChEBI" id="CHEBI:60240"/>
    </ligand>
</feature>
<evidence type="ECO:0000256" key="2">
    <source>
        <dbReference type="ARBA" id="ARBA00022723"/>
    </source>
</evidence>
<dbReference type="KEGG" id="dfe:Dfer_2288"/>
<dbReference type="InterPro" id="IPR034660">
    <property type="entry name" value="DinB/YfiT-like"/>
</dbReference>
<dbReference type="STRING" id="471854.Dfer_2288"/>
<dbReference type="AlphaFoldDB" id="C6VZN1"/>
<accession>C6VZN1</accession>
<keyword evidence="2 3" id="KW-0479">Metal-binding</keyword>
<keyword evidence="5" id="KW-1185">Reference proteome</keyword>
<evidence type="ECO:0000313" key="5">
    <source>
        <dbReference type="Proteomes" id="UP000002011"/>
    </source>
</evidence>
<protein>
    <submittedName>
        <fullName evidence="4">DinB family protein</fullName>
    </submittedName>
</protein>
<feature type="binding site" evidence="3">
    <location>
        <position position="138"/>
    </location>
    <ligand>
        <name>a divalent metal cation</name>
        <dbReference type="ChEBI" id="CHEBI:60240"/>
    </ligand>
</feature>
<evidence type="ECO:0000256" key="3">
    <source>
        <dbReference type="PIRSR" id="PIRSR607837-1"/>
    </source>
</evidence>
<sequence>MKLKEDQTGILLSFNIWANRRLTDQIKSLSQEEFTRETGGSFPSLRLTLIHLLESDWLWLNRWQGKPLVLPPENWDTQTPISISEIWLGIQEQIEETFESKAEGAMQQVIHFVTKAGAALEMPYWQTVSHMVNHATYHRGQMANMIRMMGHKPVATDLFLFYIEENGRPE</sequence>
<dbReference type="eggNOG" id="COG2318">
    <property type="taxonomic scope" value="Bacteria"/>
</dbReference>
<organism evidence="4 5">
    <name type="scientific">Dyadobacter fermentans (strain ATCC 700827 / DSM 18053 / CIP 107007 / KCTC 52180 / NS114)</name>
    <dbReference type="NCBI Taxonomy" id="471854"/>
    <lineage>
        <taxon>Bacteria</taxon>
        <taxon>Pseudomonadati</taxon>
        <taxon>Bacteroidota</taxon>
        <taxon>Cytophagia</taxon>
        <taxon>Cytophagales</taxon>
        <taxon>Spirosomataceae</taxon>
        <taxon>Dyadobacter</taxon>
    </lineage>
</organism>
<feature type="binding site" evidence="3">
    <location>
        <position position="134"/>
    </location>
    <ligand>
        <name>a divalent metal cation</name>
        <dbReference type="ChEBI" id="CHEBI:60240"/>
    </ligand>
</feature>
<evidence type="ECO:0000313" key="4">
    <source>
        <dbReference type="EMBL" id="ACT93509.1"/>
    </source>
</evidence>
<dbReference type="Pfam" id="PF05163">
    <property type="entry name" value="DinB"/>
    <property type="match status" value="1"/>
</dbReference>
<proteinExistence type="inferred from homology"/>
<dbReference type="SUPFAM" id="SSF109854">
    <property type="entry name" value="DinB/YfiT-like putative metalloenzymes"/>
    <property type="match status" value="1"/>
</dbReference>
<dbReference type="EMBL" id="CP001619">
    <property type="protein sequence ID" value="ACT93509.1"/>
    <property type="molecule type" value="Genomic_DNA"/>
</dbReference>
<comment type="similarity">
    <text evidence="1">Belongs to the DinB family.</text>
</comment>
<dbReference type="HOGENOM" id="CLU_101283_0_0_10"/>
<dbReference type="Proteomes" id="UP000002011">
    <property type="component" value="Chromosome"/>
</dbReference>
<dbReference type="Gene3D" id="1.20.120.450">
    <property type="entry name" value="dinb family like domain"/>
    <property type="match status" value="1"/>
</dbReference>
<dbReference type="OrthoDB" id="9811413at2"/>
<evidence type="ECO:0000256" key="1">
    <source>
        <dbReference type="ARBA" id="ARBA00008635"/>
    </source>
</evidence>